<dbReference type="EMBL" id="BHYK01000012">
    <property type="protein sequence ID" value="GCD10787.1"/>
    <property type="molecule type" value="Genomic_DNA"/>
</dbReference>
<dbReference type="InterPro" id="IPR016032">
    <property type="entry name" value="Sig_transdc_resp-reg_C-effctor"/>
</dbReference>
<accession>A0A401UMM8</accession>
<dbReference type="GO" id="GO:0006355">
    <property type="term" value="P:regulation of DNA-templated transcription"/>
    <property type="evidence" value="ECO:0007669"/>
    <property type="project" value="InterPro"/>
</dbReference>
<keyword evidence="3" id="KW-0902">Two-component regulatory system</keyword>
<dbReference type="Pfam" id="PF00072">
    <property type="entry name" value="Response_reg"/>
    <property type="match status" value="1"/>
</dbReference>
<dbReference type="FunFam" id="1.10.10.10:FF:000018">
    <property type="entry name" value="DNA-binding response regulator ResD"/>
    <property type="match status" value="1"/>
</dbReference>
<evidence type="ECO:0000256" key="2">
    <source>
        <dbReference type="ARBA" id="ARBA00022553"/>
    </source>
</evidence>
<evidence type="ECO:0000256" key="3">
    <source>
        <dbReference type="ARBA" id="ARBA00023012"/>
    </source>
</evidence>
<evidence type="ECO:0000256" key="8">
    <source>
        <dbReference type="PROSITE-ProRule" id="PRU00169"/>
    </source>
</evidence>
<gene>
    <name evidence="12" type="ORF">Ctaglu_24100</name>
</gene>
<keyword evidence="2 8" id="KW-0597">Phosphoprotein</keyword>
<sequence length="228" mass="26495">MSRILIVEDEESIRKFIKISLKREKFQVFEAASAEEGIQKILQETPDVLILDVMLPGMNGFELCEKLKKQNENIGIIILTARGQDMDKIMGLEFGADDYMVKPFNPLELIARINSLLRRMKYKNNEGANFINSREFKIDLYSKKIFKNDIELDLTPKEFLLMKMFIQNPSKALSRDELLNSIWGYEFIGDTKIVDVNIRRLRSKVEKDPSDPQYIETVWGTGYRWGAS</sequence>
<dbReference type="PROSITE" id="PS51755">
    <property type="entry name" value="OMPR_PHOB"/>
    <property type="match status" value="1"/>
</dbReference>
<dbReference type="Proteomes" id="UP000287872">
    <property type="component" value="Unassembled WGS sequence"/>
</dbReference>
<dbReference type="PANTHER" id="PTHR48111">
    <property type="entry name" value="REGULATOR OF RPOS"/>
    <property type="match status" value="1"/>
</dbReference>
<evidence type="ECO:0000256" key="9">
    <source>
        <dbReference type="PROSITE-ProRule" id="PRU01091"/>
    </source>
</evidence>
<dbReference type="AlphaFoldDB" id="A0A401UMM8"/>
<dbReference type="Pfam" id="PF00486">
    <property type="entry name" value="Trans_reg_C"/>
    <property type="match status" value="1"/>
</dbReference>
<keyword evidence="13" id="KW-1185">Reference proteome</keyword>
<keyword evidence="6" id="KW-0804">Transcription</keyword>
<dbReference type="SMART" id="SM00448">
    <property type="entry name" value="REC"/>
    <property type="match status" value="1"/>
</dbReference>
<feature type="DNA-binding region" description="OmpR/PhoB-type" evidence="9">
    <location>
        <begin position="128"/>
        <end position="227"/>
    </location>
</feature>
<dbReference type="GO" id="GO:0000976">
    <property type="term" value="F:transcription cis-regulatory region binding"/>
    <property type="evidence" value="ECO:0007669"/>
    <property type="project" value="TreeGrafter"/>
</dbReference>
<evidence type="ECO:0000259" key="11">
    <source>
        <dbReference type="PROSITE" id="PS51755"/>
    </source>
</evidence>
<protein>
    <recommendedName>
        <fullName evidence="1">Stage 0 sporulation protein A homolog</fullName>
    </recommendedName>
</protein>
<evidence type="ECO:0000259" key="10">
    <source>
        <dbReference type="PROSITE" id="PS50110"/>
    </source>
</evidence>
<dbReference type="InterPro" id="IPR001789">
    <property type="entry name" value="Sig_transdc_resp-reg_receiver"/>
</dbReference>
<name>A0A401UMM8_9CLOT</name>
<dbReference type="SUPFAM" id="SSF46894">
    <property type="entry name" value="C-terminal effector domain of the bipartite response regulators"/>
    <property type="match status" value="1"/>
</dbReference>
<dbReference type="PROSITE" id="PS50110">
    <property type="entry name" value="RESPONSE_REGULATORY"/>
    <property type="match status" value="1"/>
</dbReference>
<evidence type="ECO:0000256" key="6">
    <source>
        <dbReference type="ARBA" id="ARBA00023163"/>
    </source>
</evidence>
<dbReference type="FunFam" id="3.40.50.2300:FF:000001">
    <property type="entry name" value="DNA-binding response regulator PhoB"/>
    <property type="match status" value="1"/>
</dbReference>
<feature type="domain" description="OmpR/PhoB-type" evidence="11">
    <location>
        <begin position="128"/>
        <end position="227"/>
    </location>
</feature>
<reference evidence="12 13" key="1">
    <citation type="submission" date="2018-11" db="EMBL/GenBank/DDBJ databases">
        <title>Genome sequencing and assembly of Clostridium tagluense strain A121.</title>
        <authorList>
            <person name="Murakami T."/>
            <person name="Segawa T."/>
            <person name="Shcherbakova V.A."/>
            <person name="Mori H."/>
            <person name="Yoshimura Y."/>
        </authorList>
    </citation>
    <scope>NUCLEOTIDE SEQUENCE [LARGE SCALE GENOMIC DNA]</scope>
    <source>
        <strain evidence="12 13">A121</strain>
    </source>
</reference>
<evidence type="ECO:0000256" key="7">
    <source>
        <dbReference type="ARBA" id="ARBA00024867"/>
    </source>
</evidence>
<evidence type="ECO:0000256" key="4">
    <source>
        <dbReference type="ARBA" id="ARBA00023015"/>
    </source>
</evidence>
<dbReference type="InterPro" id="IPR036388">
    <property type="entry name" value="WH-like_DNA-bd_sf"/>
</dbReference>
<dbReference type="GO" id="GO:0000156">
    <property type="term" value="F:phosphorelay response regulator activity"/>
    <property type="evidence" value="ECO:0007669"/>
    <property type="project" value="TreeGrafter"/>
</dbReference>
<comment type="caution">
    <text evidence="12">The sequence shown here is derived from an EMBL/GenBank/DDBJ whole genome shotgun (WGS) entry which is preliminary data.</text>
</comment>
<evidence type="ECO:0000313" key="13">
    <source>
        <dbReference type="Proteomes" id="UP000287872"/>
    </source>
</evidence>
<dbReference type="PANTHER" id="PTHR48111:SF54">
    <property type="entry name" value="STAGE 0 SPORULATION PROTEIN A HOMOLOG"/>
    <property type="match status" value="1"/>
</dbReference>
<dbReference type="InterPro" id="IPR001867">
    <property type="entry name" value="OmpR/PhoB-type_DNA-bd"/>
</dbReference>
<keyword evidence="4" id="KW-0805">Transcription regulation</keyword>
<feature type="domain" description="Response regulatory" evidence="10">
    <location>
        <begin position="3"/>
        <end position="117"/>
    </location>
</feature>
<dbReference type="Gene3D" id="6.10.250.690">
    <property type="match status" value="1"/>
</dbReference>
<dbReference type="GO" id="GO:0005829">
    <property type="term" value="C:cytosol"/>
    <property type="evidence" value="ECO:0007669"/>
    <property type="project" value="TreeGrafter"/>
</dbReference>
<dbReference type="InterPro" id="IPR011006">
    <property type="entry name" value="CheY-like_superfamily"/>
</dbReference>
<proteinExistence type="predicted"/>
<dbReference type="CDD" id="cd17574">
    <property type="entry name" value="REC_OmpR"/>
    <property type="match status" value="1"/>
</dbReference>
<evidence type="ECO:0000256" key="5">
    <source>
        <dbReference type="ARBA" id="ARBA00023125"/>
    </source>
</evidence>
<keyword evidence="5 9" id="KW-0238">DNA-binding</keyword>
<dbReference type="InterPro" id="IPR039420">
    <property type="entry name" value="WalR-like"/>
</dbReference>
<dbReference type="SMART" id="SM00862">
    <property type="entry name" value="Trans_reg_C"/>
    <property type="match status" value="1"/>
</dbReference>
<dbReference type="Gene3D" id="3.40.50.2300">
    <property type="match status" value="1"/>
</dbReference>
<dbReference type="RefSeq" id="WP_125002007.1">
    <property type="nucleotide sequence ID" value="NZ_BHYK01000012.1"/>
</dbReference>
<dbReference type="OrthoDB" id="9790442at2"/>
<comment type="function">
    <text evidence="7">May play the central regulatory role in sporulation. It may be an element of the effector pathway responsible for the activation of sporulation genes in response to nutritional stress. Spo0A may act in concert with spo0H (a sigma factor) to control the expression of some genes that are critical to the sporulation process.</text>
</comment>
<dbReference type="Gene3D" id="1.10.10.10">
    <property type="entry name" value="Winged helix-like DNA-binding domain superfamily/Winged helix DNA-binding domain"/>
    <property type="match status" value="1"/>
</dbReference>
<organism evidence="12 13">
    <name type="scientific">Clostridium tagluense</name>
    <dbReference type="NCBI Taxonomy" id="360422"/>
    <lineage>
        <taxon>Bacteria</taxon>
        <taxon>Bacillati</taxon>
        <taxon>Bacillota</taxon>
        <taxon>Clostridia</taxon>
        <taxon>Eubacteriales</taxon>
        <taxon>Clostridiaceae</taxon>
        <taxon>Clostridium</taxon>
    </lineage>
</organism>
<feature type="modified residue" description="4-aspartylphosphate" evidence="8">
    <location>
        <position position="52"/>
    </location>
</feature>
<dbReference type="GO" id="GO:0032993">
    <property type="term" value="C:protein-DNA complex"/>
    <property type="evidence" value="ECO:0007669"/>
    <property type="project" value="TreeGrafter"/>
</dbReference>
<evidence type="ECO:0000256" key="1">
    <source>
        <dbReference type="ARBA" id="ARBA00018672"/>
    </source>
</evidence>
<dbReference type="CDD" id="cd00383">
    <property type="entry name" value="trans_reg_C"/>
    <property type="match status" value="1"/>
</dbReference>
<dbReference type="SUPFAM" id="SSF52172">
    <property type="entry name" value="CheY-like"/>
    <property type="match status" value="1"/>
</dbReference>
<evidence type="ECO:0000313" key="12">
    <source>
        <dbReference type="EMBL" id="GCD10787.1"/>
    </source>
</evidence>